<feature type="region of interest" description="Disordered" evidence="1">
    <location>
        <begin position="60"/>
        <end position="95"/>
    </location>
</feature>
<feature type="compositionally biased region" description="Polar residues" evidence="1">
    <location>
        <begin position="534"/>
        <end position="551"/>
    </location>
</feature>
<proteinExistence type="predicted"/>
<accession>A0A4E0REA9</accession>
<sequence>MVRKTEKSAKDKSPKATESTLGKKTECYEVSGRFEQDFTHMCRENSMPYCPSVKPLAQRPTTPWMNVPDNNAQPTSSKRGKEEKKLAPTSTESYNTPADDLAQMLGFRPTTFTLTQTWEYFRPKVHIVLENSEKADTVTEVHIKGWKIDDTLLRILINCFTMASKLHTINLWRVGLTDEQVLQLVSFLEENNTVKRLHIDGNEPLLEDTLAQLIQDTGSVTKLRFRHCHLGPAEARQMALRLGTINTSNTKLLSLDISGNQIGDEGALSFSQALRTNRTLLTLSLAQNNIGDVGCQALASVLSQYFLTHEEVVQRRILQSSYHIQESPPQSSRSLSSRRKSRVETGPKEQTRETNTGTGTKKKTSAGRLRGTKDAEVKEDKSTGRGKKADTTQPMKKGDSQKAPQTTTRGKPTRAVRSGKRPVESESSEITLDMGETLSPLLERAEYVEPHGLRVTGNFVLMMLNLARNRIGPLGIAALSEMVDFQQKRLNSSNKVNGTGLCKLIIQGNLVSEEDNAVENIAEVLTTRDPLVRSRTQSESLPSPTEQLGKS</sequence>
<dbReference type="InterPro" id="IPR053040">
    <property type="entry name" value="LRR-containing_protein_71"/>
</dbReference>
<dbReference type="AlphaFoldDB" id="A0A4E0REA9"/>
<dbReference type="Gene3D" id="3.80.10.10">
    <property type="entry name" value="Ribonuclease Inhibitor"/>
    <property type="match status" value="2"/>
</dbReference>
<dbReference type="PANTHER" id="PTHR46984">
    <property type="entry name" value="LEUCINE-RICH REPEAT-CONTAINING PROTEIN 71"/>
    <property type="match status" value="1"/>
</dbReference>
<feature type="compositionally biased region" description="Polar residues" evidence="1">
    <location>
        <begin position="60"/>
        <end position="77"/>
    </location>
</feature>
<evidence type="ECO:0000256" key="1">
    <source>
        <dbReference type="SAM" id="MobiDB-lite"/>
    </source>
</evidence>
<feature type="region of interest" description="Disordered" evidence="1">
    <location>
        <begin position="1"/>
        <end position="26"/>
    </location>
</feature>
<dbReference type="Proteomes" id="UP000230066">
    <property type="component" value="Unassembled WGS sequence"/>
</dbReference>
<reference evidence="2" key="1">
    <citation type="submission" date="2019-03" db="EMBL/GenBank/DDBJ databases">
        <title>Improved annotation for the trematode Fasciola hepatica.</title>
        <authorList>
            <person name="Choi Y.-J."/>
            <person name="Martin J."/>
            <person name="Mitreva M."/>
        </authorList>
    </citation>
    <scope>NUCLEOTIDE SEQUENCE [LARGE SCALE GENOMIC DNA]</scope>
</reference>
<protein>
    <submittedName>
        <fullName evidence="2">Leucine rich repeat-containing</fullName>
    </submittedName>
</protein>
<feature type="compositionally biased region" description="Basic residues" evidence="1">
    <location>
        <begin position="411"/>
        <end position="420"/>
    </location>
</feature>
<comment type="caution">
    <text evidence="2">The sequence shown here is derived from an EMBL/GenBank/DDBJ whole genome shotgun (WGS) entry which is preliminary data.</text>
</comment>
<keyword evidence="3" id="KW-1185">Reference proteome</keyword>
<feature type="region of interest" description="Disordered" evidence="1">
    <location>
        <begin position="323"/>
        <end position="430"/>
    </location>
</feature>
<organism evidence="2 3">
    <name type="scientific">Fasciola hepatica</name>
    <name type="common">Liver fluke</name>
    <dbReference type="NCBI Taxonomy" id="6192"/>
    <lineage>
        <taxon>Eukaryota</taxon>
        <taxon>Metazoa</taxon>
        <taxon>Spiralia</taxon>
        <taxon>Lophotrochozoa</taxon>
        <taxon>Platyhelminthes</taxon>
        <taxon>Trematoda</taxon>
        <taxon>Digenea</taxon>
        <taxon>Plagiorchiida</taxon>
        <taxon>Echinostomata</taxon>
        <taxon>Echinostomatoidea</taxon>
        <taxon>Fasciolidae</taxon>
        <taxon>Fasciola</taxon>
    </lineage>
</organism>
<dbReference type="SMART" id="SM00368">
    <property type="entry name" value="LRR_RI"/>
    <property type="match status" value="5"/>
</dbReference>
<gene>
    <name evidence="2" type="ORF">D915_003153</name>
</gene>
<dbReference type="EMBL" id="JXXN02000956">
    <property type="protein sequence ID" value="THD25873.1"/>
    <property type="molecule type" value="Genomic_DNA"/>
</dbReference>
<name>A0A4E0REA9_FASHE</name>
<dbReference type="Pfam" id="PF13516">
    <property type="entry name" value="LRR_6"/>
    <property type="match status" value="3"/>
</dbReference>
<dbReference type="InterPro" id="IPR001611">
    <property type="entry name" value="Leu-rich_rpt"/>
</dbReference>
<evidence type="ECO:0000313" key="2">
    <source>
        <dbReference type="EMBL" id="THD25873.1"/>
    </source>
</evidence>
<evidence type="ECO:0000313" key="3">
    <source>
        <dbReference type="Proteomes" id="UP000230066"/>
    </source>
</evidence>
<feature type="compositionally biased region" description="Basic and acidic residues" evidence="1">
    <location>
        <begin position="342"/>
        <end position="352"/>
    </location>
</feature>
<feature type="compositionally biased region" description="Basic and acidic residues" evidence="1">
    <location>
        <begin position="371"/>
        <end position="400"/>
    </location>
</feature>
<dbReference type="PANTHER" id="PTHR46984:SF1">
    <property type="entry name" value="LEUCINE-RICH REPEAT-CONTAINING PROTEIN 71"/>
    <property type="match status" value="1"/>
</dbReference>
<dbReference type="SUPFAM" id="SSF52047">
    <property type="entry name" value="RNI-like"/>
    <property type="match status" value="1"/>
</dbReference>
<feature type="region of interest" description="Disordered" evidence="1">
    <location>
        <begin position="532"/>
        <end position="551"/>
    </location>
</feature>
<dbReference type="InterPro" id="IPR032675">
    <property type="entry name" value="LRR_dom_sf"/>
</dbReference>